<dbReference type="InterPro" id="IPR015943">
    <property type="entry name" value="WD40/YVTN_repeat-like_dom_sf"/>
</dbReference>
<dbReference type="EMBL" id="JANQDX010000005">
    <property type="protein sequence ID" value="KAL0924467.1"/>
    <property type="molecule type" value="Genomic_DNA"/>
</dbReference>
<dbReference type="InterPro" id="IPR036322">
    <property type="entry name" value="WD40_repeat_dom_sf"/>
</dbReference>
<dbReference type="Pfam" id="PF00400">
    <property type="entry name" value="WD40"/>
    <property type="match status" value="1"/>
</dbReference>
<dbReference type="AlphaFoldDB" id="A0ABD0VH41"/>
<dbReference type="InterPro" id="IPR004330">
    <property type="entry name" value="FAR1_DNA_bnd_dom"/>
</dbReference>
<keyword evidence="1" id="KW-0853">WD repeat</keyword>
<evidence type="ECO:0000259" key="2">
    <source>
        <dbReference type="Pfam" id="PF03101"/>
    </source>
</evidence>
<evidence type="ECO:0000313" key="4">
    <source>
        <dbReference type="Proteomes" id="UP001552299"/>
    </source>
</evidence>
<dbReference type="PANTHER" id="PTHR43991:SF21">
    <property type="entry name" value="GAMYB-BINDING PROTEIN"/>
    <property type="match status" value="1"/>
</dbReference>
<dbReference type="Proteomes" id="UP001552299">
    <property type="component" value="Unassembled WGS sequence"/>
</dbReference>
<evidence type="ECO:0000256" key="1">
    <source>
        <dbReference type="PROSITE-ProRule" id="PRU00221"/>
    </source>
</evidence>
<reference evidence="3 4" key="1">
    <citation type="journal article" date="2024" name="Plant Biotechnol. J.">
        <title>Dendrobium thyrsiflorum genome and its molecular insights into genes involved in important horticultural traits.</title>
        <authorList>
            <person name="Chen B."/>
            <person name="Wang J.Y."/>
            <person name="Zheng P.J."/>
            <person name="Li K.L."/>
            <person name="Liang Y.M."/>
            <person name="Chen X.F."/>
            <person name="Zhang C."/>
            <person name="Zhao X."/>
            <person name="He X."/>
            <person name="Zhang G.Q."/>
            <person name="Liu Z.J."/>
            <person name="Xu Q."/>
        </authorList>
    </citation>
    <scope>NUCLEOTIDE SEQUENCE [LARGE SCALE GENOMIC DNA]</scope>
    <source>
        <strain evidence="3">GZMU011</strain>
    </source>
</reference>
<dbReference type="Gene3D" id="2.130.10.10">
    <property type="entry name" value="YVTN repeat-like/Quinoprotein amine dehydrogenase"/>
    <property type="match status" value="1"/>
</dbReference>
<proteinExistence type="predicted"/>
<dbReference type="Pfam" id="PF03101">
    <property type="entry name" value="FAR1"/>
    <property type="match status" value="1"/>
</dbReference>
<dbReference type="FunFam" id="2.130.10.10:FF:000637">
    <property type="entry name" value="WD-40 repeat family protein"/>
    <property type="match status" value="1"/>
</dbReference>
<dbReference type="SUPFAM" id="SSF50978">
    <property type="entry name" value="WD40 repeat-like"/>
    <property type="match status" value="1"/>
</dbReference>
<evidence type="ECO:0000313" key="3">
    <source>
        <dbReference type="EMBL" id="KAL0924467.1"/>
    </source>
</evidence>
<dbReference type="PROSITE" id="PS50294">
    <property type="entry name" value="WD_REPEATS_REGION"/>
    <property type="match status" value="1"/>
</dbReference>
<name>A0ABD0VH41_DENTH</name>
<protein>
    <recommendedName>
        <fullName evidence="2">FAR1 domain-containing protein</fullName>
    </recommendedName>
</protein>
<feature type="repeat" description="WD" evidence="1">
    <location>
        <begin position="311"/>
        <end position="352"/>
    </location>
</feature>
<accession>A0ABD0VH41</accession>
<keyword evidence="4" id="KW-1185">Reference proteome</keyword>
<sequence length="568" mass="64524">MSFNEGDDFDYIADEGDMANVMDDEMFGDSIERDRVEVEDDYELLTRVTDTSSAQARRGKDIQGIPWDKLHITRQNYRKTRIDQYKNYENVPSSGEEMNKKCKQMEIGGNYYEFQYNTRLVKPTILHFQLRNLVWATSKHDVYFMSNSSVIHWSATSCNLSEVLNFSEHVAPKERHSGSLMAGFSRTQISTLAVKDNLLVAGGFQGELTCKLLDRPGISFCTRTTLDDNAITNAIDIFKDLSGTVRFMASNNDSSVREYETERFQLLNHFRFPWPVNHTSISPDRKLVAVVGDCCDGLLVDSQNGKTVSTFAGHLDFSFASAWHPNGLTFATGNQDRTARVWDVRNLSSSLAILKGNLGAVRSIRYSSDGQFMIMAEPADFVHIFSTKADYKKRQELDFFGEISGVALSPDDESLFIGVWDRVYASLLQYSMRHKFDCGLSDLRRPLTMVFPTSVACQLRSFRPPSPSYGLSDLRCPPTMVAYKDEKEAYEAFCTYAHNNGFSVRKDHHSFWPNSRKIKSKDFVCSKAGFKKQTDLNSQKKCRRSETRTGCPCLIRFAVDEDGNWILG</sequence>
<comment type="caution">
    <text evidence="3">The sequence shown here is derived from an EMBL/GenBank/DDBJ whole genome shotgun (WGS) entry which is preliminary data.</text>
</comment>
<dbReference type="PANTHER" id="PTHR43991">
    <property type="entry name" value="WD REPEAT PROTEIN (AFU_ORTHOLOGUE AFUA_8G05640)-RELATED"/>
    <property type="match status" value="1"/>
</dbReference>
<dbReference type="SMART" id="SM00320">
    <property type="entry name" value="WD40"/>
    <property type="match status" value="2"/>
</dbReference>
<dbReference type="InterPro" id="IPR001680">
    <property type="entry name" value="WD40_rpt"/>
</dbReference>
<organism evidence="3 4">
    <name type="scientific">Dendrobium thyrsiflorum</name>
    <name type="common">Pinecone-like raceme dendrobium</name>
    <name type="synonym">Orchid</name>
    <dbReference type="NCBI Taxonomy" id="117978"/>
    <lineage>
        <taxon>Eukaryota</taxon>
        <taxon>Viridiplantae</taxon>
        <taxon>Streptophyta</taxon>
        <taxon>Embryophyta</taxon>
        <taxon>Tracheophyta</taxon>
        <taxon>Spermatophyta</taxon>
        <taxon>Magnoliopsida</taxon>
        <taxon>Liliopsida</taxon>
        <taxon>Asparagales</taxon>
        <taxon>Orchidaceae</taxon>
        <taxon>Epidendroideae</taxon>
        <taxon>Malaxideae</taxon>
        <taxon>Dendrobiinae</taxon>
        <taxon>Dendrobium</taxon>
    </lineage>
</organism>
<gene>
    <name evidence="3" type="ORF">M5K25_005298</name>
</gene>
<dbReference type="PROSITE" id="PS50082">
    <property type="entry name" value="WD_REPEATS_2"/>
    <property type="match status" value="1"/>
</dbReference>
<feature type="domain" description="FAR1" evidence="2">
    <location>
        <begin position="493"/>
        <end position="567"/>
    </location>
</feature>